<evidence type="ECO:0000313" key="6">
    <source>
        <dbReference type="EMBL" id="RVU39000.1"/>
    </source>
</evidence>
<evidence type="ECO:0000259" key="4">
    <source>
        <dbReference type="PROSITE" id="PS50110"/>
    </source>
</evidence>
<evidence type="ECO:0000259" key="5">
    <source>
        <dbReference type="PROSITE" id="PS51755"/>
    </source>
</evidence>
<dbReference type="RefSeq" id="WP_127764372.1">
    <property type="nucleotide sequence ID" value="NZ_SADE01000001.1"/>
</dbReference>
<evidence type="ECO:0000313" key="7">
    <source>
        <dbReference type="Proteomes" id="UP000287447"/>
    </source>
</evidence>
<keyword evidence="7" id="KW-1185">Reference proteome</keyword>
<dbReference type="InterPro" id="IPR036388">
    <property type="entry name" value="WH-like_DNA-bd_sf"/>
</dbReference>
<dbReference type="InterPro" id="IPR001789">
    <property type="entry name" value="Sig_transdc_resp-reg_receiver"/>
</dbReference>
<comment type="caution">
    <text evidence="6">The sequence shown here is derived from an EMBL/GenBank/DDBJ whole genome shotgun (WGS) entry which is preliminary data.</text>
</comment>
<dbReference type="InterPro" id="IPR039420">
    <property type="entry name" value="WalR-like"/>
</dbReference>
<dbReference type="CDD" id="cd00383">
    <property type="entry name" value="trans_reg_C"/>
    <property type="match status" value="1"/>
</dbReference>
<dbReference type="Gene3D" id="3.40.50.2300">
    <property type="match status" value="1"/>
</dbReference>
<dbReference type="Pfam" id="PF00072">
    <property type="entry name" value="Response_reg"/>
    <property type="match status" value="1"/>
</dbReference>
<dbReference type="SUPFAM" id="SSF52172">
    <property type="entry name" value="CheY-like"/>
    <property type="match status" value="1"/>
</dbReference>
<sequence>MKVLVVDDEAPIRRFLTASLTAHGNEVRQAEDGNSAIREFTTWNPDAMILDLGLPDQDGLDVLRTIREFSETPVIVLSARHHESQKISALDVGANDYVTKPFGMGELLARLRRLFRDFSEAESAGEDGSLKVGTLSINMAQRSVELAGQPIRLTKKEFDILAFMVRHPGKVLQHSQILEECWGAAYRDQTHYLRVYIKNLRAKLKDDSDDPRIIVTEPGVGYRIVPDAGLI</sequence>
<keyword evidence="2" id="KW-0597">Phosphoprotein</keyword>
<dbReference type="InterPro" id="IPR011006">
    <property type="entry name" value="CheY-like_superfamily"/>
</dbReference>
<dbReference type="GO" id="GO:0032993">
    <property type="term" value="C:protein-DNA complex"/>
    <property type="evidence" value="ECO:0007669"/>
    <property type="project" value="TreeGrafter"/>
</dbReference>
<feature type="domain" description="Response regulatory" evidence="4">
    <location>
        <begin position="2"/>
        <end position="115"/>
    </location>
</feature>
<feature type="domain" description="OmpR/PhoB-type" evidence="5">
    <location>
        <begin position="127"/>
        <end position="226"/>
    </location>
</feature>
<dbReference type="PANTHER" id="PTHR48111:SF50">
    <property type="entry name" value="KDP OPERON TRANSCRIPTIONAL REGULATORY PROTEIN KDPE"/>
    <property type="match status" value="1"/>
</dbReference>
<dbReference type="Gene3D" id="1.10.10.10">
    <property type="entry name" value="Winged helix-like DNA-binding domain superfamily/Winged helix DNA-binding domain"/>
    <property type="match status" value="1"/>
</dbReference>
<dbReference type="InterPro" id="IPR001867">
    <property type="entry name" value="OmpR/PhoB-type_DNA-bd"/>
</dbReference>
<feature type="DNA-binding region" description="OmpR/PhoB-type" evidence="3">
    <location>
        <begin position="127"/>
        <end position="226"/>
    </location>
</feature>
<dbReference type="OrthoDB" id="9802426at2"/>
<dbReference type="CDD" id="cd17620">
    <property type="entry name" value="REC_OmpR_KdpE-like"/>
    <property type="match status" value="1"/>
</dbReference>
<dbReference type="PROSITE" id="PS51755">
    <property type="entry name" value="OMPR_PHOB"/>
    <property type="match status" value="1"/>
</dbReference>
<evidence type="ECO:0000256" key="3">
    <source>
        <dbReference type="PROSITE-ProRule" id="PRU01091"/>
    </source>
</evidence>
<dbReference type="PANTHER" id="PTHR48111">
    <property type="entry name" value="REGULATOR OF RPOS"/>
    <property type="match status" value="1"/>
</dbReference>
<keyword evidence="1 3" id="KW-0238">DNA-binding</keyword>
<dbReference type="PROSITE" id="PS50110">
    <property type="entry name" value="RESPONSE_REGULATORY"/>
    <property type="match status" value="1"/>
</dbReference>
<dbReference type="AlphaFoldDB" id="A0A437QWT9"/>
<accession>A0A437QWT9</accession>
<gene>
    <name evidence="6" type="ORF">EOI86_07000</name>
</gene>
<evidence type="ECO:0000256" key="1">
    <source>
        <dbReference type="ARBA" id="ARBA00023125"/>
    </source>
</evidence>
<dbReference type="GO" id="GO:0000976">
    <property type="term" value="F:transcription cis-regulatory region binding"/>
    <property type="evidence" value="ECO:0007669"/>
    <property type="project" value="TreeGrafter"/>
</dbReference>
<protein>
    <submittedName>
        <fullName evidence="6">Response regulator transcription factor</fullName>
    </submittedName>
</protein>
<proteinExistence type="predicted"/>
<organism evidence="6 7">
    <name type="scientific">Hwanghaeella grinnelliae</name>
    <dbReference type="NCBI Taxonomy" id="2500179"/>
    <lineage>
        <taxon>Bacteria</taxon>
        <taxon>Pseudomonadati</taxon>
        <taxon>Pseudomonadota</taxon>
        <taxon>Alphaproteobacteria</taxon>
        <taxon>Rhodospirillales</taxon>
        <taxon>Rhodospirillaceae</taxon>
        <taxon>Hwanghaeella</taxon>
    </lineage>
</organism>
<dbReference type="GO" id="GO:0000156">
    <property type="term" value="F:phosphorelay response regulator activity"/>
    <property type="evidence" value="ECO:0007669"/>
    <property type="project" value="TreeGrafter"/>
</dbReference>
<dbReference type="Proteomes" id="UP000287447">
    <property type="component" value="Unassembled WGS sequence"/>
</dbReference>
<dbReference type="SMART" id="SM00862">
    <property type="entry name" value="Trans_reg_C"/>
    <property type="match status" value="1"/>
</dbReference>
<dbReference type="GO" id="GO:0006355">
    <property type="term" value="P:regulation of DNA-templated transcription"/>
    <property type="evidence" value="ECO:0007669"/>
    <property type="project" value="InterPro"/>
</dbReference>
<dbReference type="SMART" id="SM00448">
    <property type="entry name" value="REC"/>
    <property type="match status" value="1"/>
</dbReference>
<evidence type="ECO:0000256" key="2">
    <source>
        <dbReference type="PROSITE-ProRule" id="PRU00169"/>
    </source>
</evidence>
<dbReference type="Gene3D" id="6.10.250.690">
    <property type="match status" value="1"/>
</dbReference>
<dbReference type="GO" id="GO:0005829">
    <property type="term" value="C:cytosol"/>
    <property type="evidence" value="ECO:0007669"/>
    <property type="project" value="TreeGrafter"/>
</dbReference>
<dbReference type="EMBL" id="SADE01000001">
    <property type="protein sequence ID" value="RVU39000.1"/>
    <property type="molecule type" value="Genomic_DNA"/>
</dbReference>
<reference evidence="7" key="1">
    <citation type="submission" date="2019-01" db="EMBL/GenBank/DDBJ databases">
        <title>Gri0909 isolated from a small marine red alga.</title>
        <authorList>
            <person name="Kim J."/>
            <person name="Jeong S.E."/>
            <person name="Jeon C.O."/>
        </authorList>
    </citation>
    <scope>NUCLEOTIDE SEQUENCE [LARGE SCALE GENOMIC DNA]</scope>
    <source>
        <strain evidence="7">Gri0909</strain>
    </source>
</reference>
<feature type="modified residue" description="4-aspartylphosphate" evidence="2">
    <location>
        <position position="51"/>
    </location>
</feature>
<dbReference type="Pfam" id="PF00486">
    <property type="entry name" value="Trans_reg_C"/>
    <property type="match status" value="1"/>
</dbReference>
<name>A0A437QWT9_9PROT</name>